<dbReference type="InterPro" id="IPR016602">
    <property type="entry name" value="UCP012666"/>
</dbReference>
<dbReference type="Gene3D" id="3.30.590.20">
    <property type="match status" value="1"/>
</dbReference>
<dbReference type="AlphaFoldDB" id="A0A849BT86"/>
<sequence length="499" mass="54966">MGDEVSGTVTTPEGRRRYRERLRSQLGVLRRLLDDGAFTTDDTMTGMEVELALVDPAARPSRANRDVLRTLADPDVTTELGSHTIEVNVPPARMQRDGAVALEEDLRARMEAADAAARAHGARVVMIGIVPTLLPEDQREGWMTRSPRYRALDEAVRAQRGEDLLLDIRGEDERLLAHSPSIAPEAACTSVQLHLQASPEDFAAVHNAAQLLAGPQVALAANSPFYAGRRLWDESRLPVFAQATDSRPPELAAQGVRERVLLGHEWTSSAYALFEDSVLHYPPLLPELAEEDALRVFARGGVPRLAELKMQNGTVWRWNRPVYDVVDGAPHLRVENRLLPSGPTVLDMAANAAFWFGAVRALADRDRRPWERGALPFSIARASLDAGAQRGLRSTLWWPDERTGRAEERDAADLVRRTLLPLVHEGLTSWGVDQGAIDRYLGVLDERARTRQTGAQWQHDAVAAAEGRGADRHEALHGMLTRYAELMRDGGAVGGWPAG</sequence>
<dbReference type="RefSeq" id="WP_171203926.1">
    <property type="nucleotide sequence ID" value="NZ_BAAANP010000060.1"/>
</dbReference>
<dbReference type="InterPro" id="IPR014746">
    <property type="entry name" value="Gln_synth/guanido_kin_cat_dom"/>
</dbReference>
<dbReference type="PIRSF" id="PIRSF012666">
    <property type="entry name" value="UCP012666"/>
    <property type="match status" value="1"/>
</dbReference>
<comment type="caution">
    <text evidence="2">The sequence shown here is derived from an EMBL/GenBank/DDBJ whole genome shotgun (WGS) entry which is preliminary data.</text>
</comment>
<proteinExistence type="predicted"/>
<keyword evidence="3" id="KW-1185">Reference proteome</keyword>
<accession>A0A849BT86</accession>
<gene>
    <name evidence="2" type="ORF">HLB09_13855</name>
</gene>
<dbReference type="Proteomes" id="UP000555552">
    <property type="component" value="Unassembled WGS sequence"/>
</dbReference>
<dbReference type="EMBL" id="JABEMA010000271">
    <property type="protein sequence ID" value="NNH24157.1"/>
    <property type="molecule type" value="Genomic_DNA"/>
</dbReference>
<organism evidence="2 3">
    <name type="scientific">Pseudokineococcus marinus</name>
    <dbReference type="NCBI Taxonomy" id="351215"/>
    <lineage>
        <taxon>Bacteria</taxon>
        <taxon>Bacillati</taxon>
        <taxon>Actinomycetota</taxon>
        <taxon>Actinomycetes</taxon>
        <taxon>Kineosporiales</taxon>
        <taxon>Kineosporiaceae</taxon>
        <taxon>Pseudokineococcus</taxon>
    </lineage>
</organism>
<protein>
    <submittedName>
        <fullName evidence="2">Glutamate--cysteine ligase</fullName>
    </submittedName>
</protein>
<reference evidence="2 3" key="1">
    <citation type="submission" date="2020-05" db="EMBL/GenBank/DDBJ databases">
        <title>MicrobeNet Type strains.</title>
        <authorList>
            <person name="Nicholson A.C."/>
        </authorList>
    </citation>
    <scope>NUCLEOTIDE SEQUENCE [LARGE SCALE GENOMIC DNA]</scope>
    <source>
        <strain evidence="2 3">JCM 14547</strain>
    </source>
</reference>
<comment type="catalytic activity">
    <reaction evidence="1">
        <text>L-cysteine + L-glutamate + ATP = gamma-L-glutamyl-L-cysteine + ADP + phosphate + H(+)</text>
        <dbReference type="Rhea" id="RHEA:13285"/>
        <dbReference type="ChEBI" id="CHEBI:15378"/>
        <dbReference type="ChEBI" id="CHEBI:29985"/>
        <dbReference type="ChEBI" id="CHEBI:30616"/>
        <dbReference type="ChEBI" id="CHEBI:35235"/>
        <dbReference type="ChEBI" id="CHEBI:43474"/>
        <dbReference type="ChEBI" id="CHEBI:58173"/>
        <dbReference type="ChEBI" id="CHEBI:456216"/>
        <dbReference type="EC" id="6.3.2.2"/>
    </reaction>
</comment>
<dbReference type="PANTHER" id="PTHR36510">
    <property type="entry name" value="GLUTAMATE--CYSTEINE LIGASE 2-RELATED"/>
    <property type="match status" value="1"/>
</dbReference>
<evidence type="ECO:0000256" key="1">
    <source>
        <dbReference type="ARBA" id="ARBA00048819"/>
    </source>
</evidence>
<dbReference type="SUPFAM" id="SSF55931">
    <property type="entry name" value="Glutamine synthetase/guanido kinase"/>
    <property type="match status" value="1"/>
</dbReference>
<dbReference type="InterPro" id="IPR006336">
    <property type="entry name" value="GCS2"/>
</dbReference>
<evidence type="ECO:0000313" key="3">
    <source>
        <dbReference type="Proteomes" id="UP000555552"/>
    </source>
</evidence>
<keyword evidence="2" id="KW-0436">Ligase</keyword>
<name>A0A849BT86_9ACTN</name>
<dbReference type="InterPro" id="IPR050141">
    <property type="entry name" value="GCL_type2/YbdK_subfam"/>
</dbReference>
<dbReference type="GO" id="GO:0004357">
    <property type="term" value="F:glutamate-cysteine ligase activity"/>
    <property type="evidence" value="ECO:0007669"/>
    <property type="project" value="UniProtKB-EC"/>
</dbReference>
<evidence type="ECO:0000313" key="2">
    <source>
        <dbReference type="EMBL" id="NNH24157.1"/>
    </source>
</evidence>
<dbReference type="PANTHER" id="PTHR36510:SF3">
    <property type="entry name" value="CONSERVED PROTEIN"/>
    <property type="match status" value="1"/>
</dbReference>
<dbReference type="Pfam" id="PF04107">
    <property type="entry name" value="GCS2"/>
    <property type="match status" value="1"/>
</dbReference>
<dbReference type="GO" id="GO:0042398">
    <property type="term" value="P:modified amino acid biosynthetic process"/>
    <property type="evidence" value="ECO:0007669"/>
    <property type="project" value="InterPro"/>
</dbReference>